<organism evidence="1 2">
    <name type="scientific">Minwuia thermotolerans</name>
    <dbReference type="NCBI Taxonomy" id="2056226"/>
    <lineage>
        <taxon>Bacteria</taxon>
        <taxon>Pseudomonadati</taxon>
        <taxon>Pseudomonadota</taxon>
        <taxon>Alphaproteobacteria</taxon>
        <taxon>Minwuiales</taxon>
        <taxon>Minwuiaceae</taxon>
        <taxon>Minwuia</taxon>
    </lineage>
</organism>
<proteinExistence type="predicted"/>
<keyword evidence="2" id="KW-1185">Reference proteome</keyword>
<protein>
    <submittedName>
        <fullName evidence="1">Osmotically inducible protein OsmC</fullName>
    </submittedName>
</protein>
<dbReference type="Proteomes" id="UP000229498">
    <property type="component" value="Unassembled WGS sequence"/>
</dbReference>
<dbReference type="EMBL" id="PHIG01000015">
    <property type="protein sequence ID" value="PJK30848.1"/>
    <property type="molecule type" value="Genomic_DNA"/>
</dbReference>
<gene>
    <name evidence="1" type="ORF">CVT23_04665</name>
</gene>
<name>A0A2M9G560_9PROT</name>
<accession>A0A2M9G560</accession>
<evidence type="ECO:0000313" key="2">
    <source>
        <dbReference type="Proteomes" id="UP000229498"/>
    </source>
</evidence>
<dbReference type="RefSeq" id="WP_109794202.1">
    <property type="nucleotide sequence ID" value="NZ_PHIG01000015.1"/>
</dbReference>
<dbReference type="AlphaFoldDB" id="A0A2M9G560"/>
<dbReference type="OrthoDB" id="9789573at2"/>
<dbReference type="InterPro" id="IPR036102">
    <property type="entry name" value="OsmC/Ohrsf"/>
</dbReference>
<dbReference type="Pfam" id="PF02566">
    <property type="entry name" value="OsmC"/>
    <property type="match status" value="1"/>
</dbReference>
<dbReference type="InterPro" id="IPR003718">
    <property type="entry name" value="OsmC/Ohr_fam"/>
</dbReference>
<dbReference type="Gene3D" id="3.30.300.20">
    <property type="match status" value="1"/>
</dbReference>
<dbReference type="PANTHER" id="PTHR35368:SF1">
    <property type="entry name" value="HYDROPEROXIDE REDUCTASE"/>
    <property type="match status" value="1"/>
</dbReference>
<evidence type="ECO:0000313" key="1">
    <source>
        <dbReference type="EMBL" id="PJK30848.1"/>
    </source>
</evidence>
<comment type="caution">
    <text evidence="1">The sequence shown here is derived from an EMBL/GenBank/DDBJ whole genome shotgun (WGS) entry which is preliminary data.</text>
</comment>
<dbReference type="SUPFAM" id="SSF82784">
    <property type="entry name" value="OsmC-like"/>
    <property type="match status" value="1"/>
</dbReference>
<reference evidence="1 2" key="1">
    <citation type="submission" date="2017-11" db="EMBL/GenBank/DDBJ databases">
        <title>Draft genome sequence of Rhizobiales bacterium SY3-13.</title>
        <authorList>
            <person name="Sun C."/>
        </authorList>
    </citation>
    <scope>NUCLEOTIDE SEQUENCE [LARGE SCALE GENOMIC DNA]</scope>
    <source>
        <strain evidence="1 2">SY3-13</strain>
    </source>
</reference>
<dbReference type="InterPro" id="IPR052924">
    <property type="entry name" value="OsmC/Ohr_hydroprdx_reductase"/>
</dbReference>
<dbReference type="InterPro" id="IPR015946">
    <property type="entry name" value="KH_dom-like_a/b"/>
</dbReference>
<sequence>MSTDLKTLIAEIQESFRSEPAKALARFESRSRLQDGLRTEATLRQHRVVVDEPEALGGSDAGPNPVELVLAALGTCQEITYRAFASALGIPLEEVSVELEGELDLRGFFAVDDGVPAGYRTIRGTVHLKSSASQEELEKLRQAVNAHCPVLDTLTSPVKVELGLAAENPTRAA</sequence>
<dbReference type="PANTHER" id="PTHR35368">
    <property type="entry name" value="HYDROPEROXIDE REDUCTASE"/>
    <property type="match status" value="1"/>
</dbReference>